<keyword evidence="5" id="KW-1185">Reference proteome</keyword>
<organism evidence="4 5">
    <name type="scientific">Desmophyllum pertusum</name>
    <dbReference type="NCBI Taxonomy" id="174260"/>
    <lineage>
        <taxon>Eukaryota</taxon>
        <taxon>Metazoa</taxon>
        <taxon>Cnidaria</taxon>
        <taxon>Anthozoa</taxon>
        <taxon>Hexacorallia</taxon>
        <taxon>Scleractinia</taxon>
        <taxon>Caryophylliina</taxon>
        <taxon>Caryophylliidae</taxon>
        <taxon>Desmophyllum</taxon>
    </lineage>
</organism>
<accession>A0A9X0CTL1</accession>
<dbReference type="OrthoDB" id="5945079at2759"/>
<dbReference type="GO" id="GO:0090729">
    <property type="term" value="F:toxin activity"/>
    <property type="evidence" value="ECO:0007669"/>
    <property type="project" value="UniProtKB-KW"/>
</dbReference>
<evidence type="ECO:0000256" key="2">
    <source>
        <dbReference type="PROSITE-ProRule" id="PRU01005"/>
    </source>
</evidence>
<dbReference type="AlphaFoldDB" id="A0A9X0CTL1"/>
<protein>
    <recommendedName>
        <fullName evidence="3">ShKT domain-containing protein</fullName>
    </recommendedName>
</protein>
<feature type="domain" description="ShKT" evidence="3">
    <location>
        <begin position="36"/>
        <end position="72"/>
    </location>
</feature>
<reference evidence="4" key="1">
    <citation type="submission" date="2023-01" db="EMBL/GenBank/DDBJ databases">
        <title>Genome assembly of the deep-sea coral Lophelia pertusa.</title>
        <authorList>
            <person name="Herrera S."/>
            <person name="Cordes E."/>
        </authorList>
    </citation>
    <scope>NUCLEOTIDE SEQUENCE</scope>
    <source>
        <strain evidence="4">USNM1676648</strain>
        <tissue evidence="4">Polyp</tissue>
    </source>
</reference>
<dbReference type="PANTHER" id="PTHR21724">
    <property type="entry name" value="SHKT DOMAIN-CONTAINING PROTEIN"/>
    <property type="match status" value="1"/>
</dbReference>
<evidence type="ECO:0000313" key="4">
    <source>
        <dbReference type="EMBL" id="KAJ7375086.1"/>
    </source>
</evidence>
<gene>
    <name evidence="4" type="ORF">OS493_001819</name>
</gene>
<dbReference type="PANTHER" id="PTHR21724:SF109">
    <property type="entry name" value="SHKT DOMAIN-CONTAINING PROTEIN"/>
    <property type="match status" value="1"/>
</dbReference>
<evidence type="ECO:0000259" key="3">
    <source>
        <dbReference type="PROSITE" id="PS51670"/>
    </source>
</evidence>
<dbReference type="Pfam" id="PF01549">
    <property type="entry name" value="ShK"/>
    <property type="match status" value="4"/>
</dbReference>
<comment type="caution">
    <text evidence="2">Lacks conserved residue(s) required for the propagation of feature annotation.</text>
</comment>
<keyword evidence="1" id="KW-0800">Toxin</keyword>
<dbReference type="InterPro" id="IPR003582">
    <property type="entry name" value="ShKT_dom"/>
</dbReference>
<dbReference type="Gene3D" id="1.10.10.1940">
    <property type="match status" value="2"/>
</dbReference>
<comment type="caution">
    <text evidence="4">The sequence shown here is derived from an EMBL/GenBank/DDBJ whole genome shotgun (WGS) entry which is preliminary data.</text>
</comment>
<feature type="domain" description="ShKT" evidence="3">
    <location>
        <begin position="216"/>
        <end position="255"/>
    </location>
</feature>
<dbReference type="PROSITE" id="PS51670">
    <property type="entry name" value="SHKT"/>
    <property type="match status" value="2"/>
</dbReference>
<dbReference type="EMBL" id="MU826826">
    <property type="protein sequence ID" value="KAJ7375086.1"/>
    <property type="molecule type" value="Genomic_DNA"/>
</dbReference>
<proteinExistence type="predicted"/>
<name>A0A9X0CTL1_9CNID</name>
<dbReference type="Proteomes" id="UP001163046">
    <property type="component" value="Unassembled WGS sequence"/>
</dbReference>
<evidence type="ECO:0000256" key="1">
    <source>
        <dbReference type="ARBA" id="ARBA00022656"/>
    </source>
</evidence>
<evidence type="ECO:0000313" key="5">
    <source>
        <dbReference type="Proteomes" id="UP001163046"/>
    </source>
</evidence>
<sequence length="255" mass="28623">MSDPSAHHVRADDESRGPVAWYKPQQDETLYDTGKCVDRFSSCQRFVGNGECKEEMHKAWMKAKCRKSCGFCEVNCWDTKYGCCPDGKSAADGPLKAGCGVKLCIDLRDCGKVKDECDSVSLAPLRKAWLRTNCAYTCRMCKAASPKGDCESRQPLYGCCWNGDEATGRNGQGCIPCEDTYKRACKLFADCASPFYMRRRFVDQHCPRTCGRCGECADKQKTSKCEEWERQNLCTSSAGWKDYMAENCAKTCHFC</sequence>
<dbReference type="SMART" id="SM00254">
    <property type="entry name" value="ShKT"/>
    <property type="match status" value="4"/>
</dbReference>